<evidence type="ECO:0000256" key="1">
    <source>
        <dbReference type="PROSITE-ProRule" id="PRU00182"/>
    </source>
</evidence>
<dbReference type="AlphaFoldDB" id="A0A1A9RFW4"/>
<evidence type="ECO:0000313" key="2">
    <source>
        <dbReference type="EMBL" id="OAM16823.1"/>
    </source>
</evidence>
<name>A0A1A9RFW4_EIKCO</name>
<sequence length="71" mass="7621">MQTFSLNGHEHIALCDLLKLTGLADSGGQAKTWIAEGRVRRNGATETRKTAKILAGEIIELDSGSAIKVQE</sequence>
<evidence type="ECO:0000313" key="3">
    <source>
        <dbReference type="Proteomes" id="UP000078003"/>
    </source>
</evidence>
<dbReference type="GO" id="GO:0003723">
    <property type="term" value="F:RNA binding"/>
    <property type="evidence" value="ECO:0007669"/>
    <property type="project" value="UniProtKB-KW"/>
</dbReference>
<dbReference type="CDD" id="cd00165">
    <property type="entry name" value="S4"/>
    <property type="match status" value="1"/>
</dbReference>
<accession>A0A1A9RFW4</accession>
<dbReference type="SUPFAM" id="SSF55174">
    <property type="entry name" value="Alpha-L RNA-binding motif"/>
    <property type="match status" value="1"/>
</dbReference>
<comment type="caution">
    <text evidence="2">The sequence shown here is derived from an EMBL/GenBank/DDBJ whole genome shotgun (WGS) entry which is preliminary data.</text>
</comment>
<dbReference type="InterPro" id="IPR036986">
    <property type="entry name" value="S4_RNA-bd_sf"/>
</dbReference>
<protein>
    <submittedName>
        <fullName evidence="2">Uncharacterized protein</fullName>
    </submittedName>
</protein>
<gene>
    <name evidence="2" type="ORF">A7P85_05080</name>
</gene>
<dbReference type="RefSeq" id="WP_064104347.1">
    <property type="nucleotide sequence ID" value="NZ_LXSF01000004.1"/>
</dbReference>
<organism evidence="2 3">
    <name type="scientific">Eikenella corrodens</name>
    <dbReference type="NCBI Taxonomy" id="539"/>
    <lineage>
        <taxon>Bacteria</taxon>
        <taxon>Pseudomonadati</taxon>
        <taxon>Pseudomonadota</taxon>
        <taxon>Betaproteobacteria</taxon>
        <taxon>Neisseriales</taxon>
        <taxon>Neisseriaceae</taxon>
        <taxon>Eikenella</taxon>
    </lineage>
</organism>
<dbReference type="Pfam" id="PF13275">
    <property type="entry name" value="S4_2"/>
    <property type="match status" value="1"/>
</dbReference>
<keyword evidence="1" id="KW-0694">RNA-binding</keyword>
<dbReference type="EMBL" id="LXSF01000004">
    <property type="protein sequence ID" value="OAM16823.1"/>
    <property type="molecule type" value="Genomic_DNA"/>
</dbReference>
<reference evidence="3" key="1">
    <citation type="submission" date="2016-05" db="EMBL/GenBank/DDBJ databases">
        <title>Draft genome of Corynebacterium afermentans subsp. afermentans LCDC 88199T.</title>
        <authorList>
            <person name="Bernier A.-M."/>
            <person name="Bernard K."/>
        </authorList>
    </citation>
    <scope>NUCLEOTIDE SEQUENCE [LARGE SCALE GENOMIC DNA]</scope>
    <source>
        <strain evidence="3">NML01-0328</strain>
    </source>
</reference>
<dbReference type="Gene3D" id="3.10.290.10">
    <property type="entry name" value="RNA-binding S4 domain"/>
    <property type="match status" value="1"/>
</dbReference>
<dbReference type="PROSITE" id="PS50889">
    <property type="entry name" value="S4"/>
    <property type="match status" value="1"/>
</dbReference>
<dbReference type="Proteomes" id="UP000078003">
    <property type="component" value="Unassembled WGS sequence"/>
</dbReference>
<proteinExistence type="predicted"/>